<name>A0A934MQH6_9BACL</name>
<dbReference type="InterPro" id="IPR013685">
    <property type="entry name" value="POTRA_FtsQ_type"/>
</dbReference>
<evidence type="ECO:0000256" key="5">
    <source>
        <dbReference type="ARBA" id="ARBA00022989"/>
    </source>
</evidence>
<keyword evidence="7 8" id="KW-0131">Cell cycle</keyword>
<keyword evidence="4 8" id="KW-0812">Transmembrane</keyword>
<evidence type="ECO:0000256" key="1">
    <source>
        <dbReference type="ARBA" id="ARBA00004370"/>
    </source>
</evidence>
<evidence type="ECO:0000313" key="11">
    <source>
        <dbReference type="Proteomes" id="UP000640274"/>
    </source>
</evidence>
<dbReference type="GO" id="GO:0032153">
    <property type="term" value="C:cell division site"/>
    <property type="evidence" value="ECO:0007669"/>
    <property type="project" value="UniProtKB-UniRule"/>
</dbReference>
<keyword evidence="6 8" id="KW-0472">Membrane</keyword>
<dbReference type="HAMAP" id="MF_00912">
    <property type="entry name" value="DivIB"/>
    <property type="match status" value="1"/>
</dbReference>
<dbReference type="PROSITE" id="PS51779">
    <property type="entry name" value="POTRA"/>
    <property type="match status" value="1"/>
</dbReference>
<dbReference type="Gene3D" id="3.10.20.310">
    <property type="entry name" value="membrane protein fhac"/>
    <property type="match status" value="1"/>
</dbReference>
<dbReference type="InterPro" id="IPR050487">
    <property type="entry name" value="FtsQ_DivIB"/>
</dbReference>
<keyword evidence="5 8" id="KW-1133">Transmembrane helix</keyword>
<comment type="similarity">
    <text evidence="8">Belongs to the FtsQ/DivIB family. DivIB subfamily.</text>
</comment>
<dbReference type="Gene3D" id="3.40.50.10960">
    <property type="match status" value="1"/>
</dbReference>
<dbReference type="AlphaFoldDB" id="A0A934MQH6"/>
<evidence type="ECO:0000313" key="10">
    <source>
        <dbReference type="EMBL" id="MBJ6363161.1"/>
    </source>
</evidence>
<comment type="subcellular location">
    <subcellularLocation>
        <location evidence="8">Cell membrane</location>
        <topology evidence="8">Single-pass type II membrane protein</topology>
    </subcellularLocation>
    <subcellularLocation>
        <location evidence="1">Membrane</location>
    </subcellularLocation>
    <text evidence="8">Localizes to the division septum.</text>
</comment>
<organism evidence="10 11">
    <name type="scientific">Paenibacillus roseus</name>
    <dbReference type="NCBI Taxonomy" id="2798579"/>
    <lineage>
        <taxon>Bacteria</taxon>
        <taxon>Bacillati</taxon>
        <taxon>Bacillota</taxon>
        <taxon>Bacilli</taxon>
        <taxon>Bacillales</taxon>
        <taxon>Paenibacillaceae</taxon>
        <taxon>Paenibacillus</taxon>
    </lineage>
</organism>
<evidence type="ECO:0000256" key="2">
    <source>
        <dbReference type="ARBA" id="ARBA00022475"/>
    </source>
</evidence>
<dbReference type="InterPro" id="IPR026580">
    <property type="entry name" value="DivIB"/>
</dbReference>
<keyword evidence="11" id="KW-1185">Reference proteome</keyword>
<keyword evidence="2 8" id="KW-1003">Cell membrane</keyword>
<comment type="caution">
    <text evidence="10">The sequence shown here is derived from an EMBL/GenBank/DDBJ whole genome shotgun (WGS) entry which is preliminary data.</text>
</comment>
<sequence>MEQTQFMPVLKEPESKKKGNRKLLIILFLLFAVLLAILFFNSSISKISSIGISGQQYIGAAEVEEASGIVVGDAFFGTSSSTIEARIEKLSSVSKATVTKNFPGEVQIKVEEYSSVGYELSPQGEITALLSNGTTLSMQGRDFVVDKPVLAQWPDKDPYKVELTKVLGELPPAIIGDFSEIIPIPSTAYPDRIKIYTRTQFEVITAISFLKEKAPKLSAVIEQQAPGKVTMLLADTYSEYQSDFLESEDSNEKETTQ</sequence>
<evidence type="ECO:0000259" key="9">
    <source>
        <dbReference type="PROSITE" id="PS51779"/>
    </source>
</evidence>
<evidence type="ECO:0000256" key="6">
    <source>
        <dbReference type="ARBA" id="ARBA00023136"/>
    </source>
</evidence>
<dbReference type="EMBL" id="JAELUP010000103">
    <property type="protein sequence ID" value="MBJ6363161.1"/>
    <property type="molecule type" value="Genomic_DNA"/>
</dbReference>
<dbReference type="RefSeq" id="WP_199020735.1">
    <property type="nucleotide sequence ID" value="NZ_JAELUP010000103.1"/>
</dbReference>
<proteinExistence type="inferred from homology"/>
<dbReference type="InterPro" id="IPR034746">
    <property type="entry name" value="POTRA"/>
</dbReference>
<evidence type="ECO:0000256" key="8">
    <source>
        <dbReference type="HAMAP-Rule" id="MF_00912"/>
    </source>
</evidence>
<accession>A0A934MQH6</accession>
<gene>
    <name evidence="8" type="primary">divIB</name>
    <name evidence="10" type="ORF">JFN88_18315</name>
</gene>
<evidence type="ECO:0000256" key="3">
    <source>
        <dbReference type="ARBA" id="ARBA00022618"/>
    </source>
</evidence>
<evidence type="ECO:0000256" key="7">
    <source>
        <dbReference type="ARBA" id="ARBA00023306"/>
    </source>
</evidence>
<dbReference type="PANTHER" id="PTHR37820">
    <property type="entry name" value="CELL DIVISION PROTEIN DIVIB"/>
    <property type="match status" value="1"/>
</dbReference>
<reference evidence="10" key="1">
    <citation type="submission" date="2020-12" db="EMBL/GenBank/DDBJ databases">
        <authorList>
            <person name="Huq M.A."/>
        </authorList>
    </citation>
    <scope>NUCLEOTIDE SEQUENCE</scope>
    <source>
        <strain evidence="10">MAHUQ-46</strain>
    </source>
</reference>
<dbReference type="PANTHER" id="PTHR37820:SF1">
    <property type="entry name" value="CELL DIVISION PROTEIN FTSQ"/>
    <property type="match status" value="1"/>
</dbReference>
<feature type="domain" description="POTRA" evidence="9">
    <location>
        <begin position="45"/>
        <end position="113"/>
    </location>
</feature>
<dbReference type="GO" id="GO:0005886">
    <property type="term" value="C:plasma membrane"/>
    <property type="evidence" value="ECO:0007669"/>
    <property type="project" value="UniProtKB-SubCell"/>
</dbReference>
<dbReference type="Proteomes" id="UP000640274">
    <property type="component" value="Unassembled WGS sequence"/>
</dbReference>
<dbReference type="Pfam" id="PF08478">
    <property type="entry name" value="POTRA_1"/>
    <property type="match status" value="1"/>
</dbReference>
<dbReference type="GO" id="GO:0043093">
    <property type="term" value="P:FtsZ-dependent cytokinesis"/>
    <property type="evidence" value="ECO:0007669"/>
    <property type="project" value="UniProtKB-UniRule"/>
</dbReference>
<comment type="function">
    <text evidence="8">Cell division protein that may be involved in stabilizing or promoting the assembly of the division complex.</text>
</comment>
<keyword evidence="3 8" id="KW-0132">Cell division</keyword>
<feature type="transmembrane region" description="Helical" evidence="8">
    <location>
        <begin position="21"/>
        <end position="40"/>
    </location>
</feature>
<evidence type="ECO:0000256" key="4">
    <source>
        <dbReference type="ARBA" id="ARBA00022692"/>
    </source>
</evidence>
<protein>
    <recommendedName>
        <fullName evidence="8">Cell division protein DivIB</fullName>
    </recommendedName>
</protein>